<dbReference type="Gene3D" id="3.10.129.110">
    <property type="entry name" value="Polyketide synthase dehydratase"/>
    <property type="match status" value="1"/>
</dbReference>
<feature type="active site" description="Proton acceptor; for dehydratase activity" evidence="4">
    <location>
        <position position="517"/>
    </location>
</feature>
<dbReference type="Pfam" id="PF21089">
    <property type="entry name" value="PKS_DH_N"/>
    <property type="match status" value="1"/>
</dbReference>
<dbReference type="Proteomes" id="UP001218218">
    <property type="component" value="Unassembled WGS sequence"/>
</dbReference>
<dbReference type="InterPro" id="IPR013968">
    <property type="entry name" value="PKS_KR"/>
</dbReference>
<evidence type="ECO:0000313" key="6">
    <source>
        <dbReference type="EMBL" id="KAJ7363860.1"/>
    </source>
</evidence>
<feature type="active site" description="Proton donor; for dehydratase activity" evidence="4">
    <location>
        <position position="676"/>
    </location>
</feature>
<dbReference type="SUPFAM" id="SSF55048">
    <property type="entry name" value="Probable ACP-binding domain of malonyl-CoA ACP transacylase"/>
    <property type="match status" value="1"/>
</dbReference>
<dbReference type="InterPro" id="IPR013120">
    <property type="entry name" value="FAR_NAD-bd"/>
</dbReference>
<dbReference type="GO" id="GO:0006633">
    <property type="term" value="P:fatty acid biosynthetic process"/>
    <property type="evidence" value="ECO:0007669"/>
    <property type="project" value="TreeGrafter"/>
</dbReference>
<dbReference type="InterPro" id="IPR049900">
    <property type="entry name" value="PKS_mFAS_DH"/>
</dbReference>
<dbReference type="GO" id="GO:0044550">
    <property type="term" value="P:secondary metabolite biosynthetic process"/>
    <property type="evidence" value="ECO:0007669"/>
    <property type="project" value="TreeGrafter"/>
</dbReference>
<feature type="region of interest" description="C-terminal hotdog fold" evidence="4">
    <location>
        <begin position="615"/>
        <end position="765"/>
    </location>
</feature>
<dbReference type="SMART" id="SM00826">
    <property type="entry name" value="PKS_DH"/>
    <property type="match status" value="1"/>
</dbReference>
<evidence type="ECO:0000256" key="2">
    <source>
        <dbReference type="ARBA" id="ARBA00022553"/>
    </source>
</evidence>
<dbReference type="Pfam" id="PF14765">
    <property type="entry name" value="PS-DH"/>
    <property type="match status" value="1"/>
</dbReference>
<evidence type="ECO:0000256" key="1">
    <source>
        <dbReference type="ARBA" id="ARBA00022450"/>
    </source>
</evidence>
<gene>
    <name evidence="6" type="ORF">DFH08DRAFT_910266</name>
</gene>
<dbReference type="InterPro" id="IPR014043">
    <property type="entry name" value="Acyl_transferase_dom"/>
</dbReference>
<dbReference type="Gene3D" id="3.40.50.720">
    <property type="entry name" value="NAD(P)-binding Rossmann-like Domain"/>
    <property type="match status" value="2"/>
</dbReference>
<dbReference type="InterPro" id="IPR042104">
    <property type="entry name" value="PKS_dehydratase_sf"/>
</dbReference>
<dbReference type="InterPro" id="IPR020807">
    <property type="entry name" value="PKS_DH"/>
</dbReference>
<organism evidence="6 7">
    <name type="scientific">Mycena albidolilacea</name>
    <dbReference type="NCBI Taxonomy" id="1033008"/>
    <lineage>
        <taxon>Eukaryota</taxon>
        <taxon>Fungi</taxon>
        <taxon>Dikarya</taxon>
        <taxon>Basidiomycota</taxon>
        <taxon>Agaricomycotina</taxon>
        <taxon>Agaricomycetes</taxon>
        <taxon>Agaricomycetidae</taxon>
        <taxon>Agaricales</taxon>
        <taxon>Marasmiineae</taxon>
        <taxon>Mycenaceae</taxon>
        <taxon>Mycena</taxon>
    </lineage>
</organism>
<sequence>MISLSSFGIGGANAHVVLEGPAVHSVQTVQNLSQAREDSILLMAAGLTPRTAGAVADHIASAFNNFPLEARNTTAIVLGRRSKQMLWRTYAVISDAHPAVEFLPAALSPREPGKIVFVFSGQGPQYRDMGRELFKIFPTFKQNVLEMDAMFTDITQKSLIHDYGLFDGQVMELGEPWSISLILPAITVFQIALYELLLSLNIKPDILVGHSAGETAVLYASGAASKDMAVELSIIRGRALSAIESAGGSMAALSCSAEQAVELISTEAAANPDSVVEIACYNSPSDVAIAGHIRALQRIVGVAAERGILARMIRTTVPIHSSMINSCRQVYEAGVTRLFERFPGPHMPSLKTVSTLTGMLWETSYDAEYFWNNTRKPVHFTAALETISASDPNLTFVEISAHPVLSSYISTTLNKSSAIYCPVRRPKLGHSPSESIDLLTFCGRLTMDGHNCVDFAALHGNTFGPIVKLPAYPFVKKSFPLYPDTPGVVKQMASRRGPLNHDYLRINKTTHPLLAEHVIRGEPIMPAAGFLEMAIEFGASTLMNVNFRSLLALSSATPIRVKVALDGCHWSVTSVPTISSSRTASLPSERLHADGYLSFEEPKKKSALDIPAIRARCPKHVGADFYASLSYFSSYGPRFQRTMHAFYGHREALVSIKGLDRTLKSDGYILHPAVLDACFHMSAYKPFHGDLNPDIYYLPSGVQKLVLHRPWKKDYFPVFLQAHIQLELWTPEIMIFDIVVVDDRSVAVCSVVGLQVSRHRINQLPHVFKPFDRLNTKSSFIFDYVFGREIALQWYFSGLNVLQKLDVWVLADHPAALGLTRAIRFEYPSWNIRLVLFPPSFPAATRRDIVQKLPYSARHEPELLISQAGETLVSRLVPFHQLPRHDPLRQNLLSSDSRCCSLTIAGTTGFIAEAKALVTDTEKTWVMGLVPDTNPGQTAQFLTIPETLVTYQLRAIEVFHALVSAILALNQASVLIPTSTLRILLTHSDTSYGQAIEFLFSARGHEVTRIPESILLSELATVSEQDFDLVISGYSNQEHVQILKLLARPLATVFLWNFPGQGVSTALKFVPSMFLNGHTQALCSSPFPTSPSIGSNGSVSLRPNPLIFSQEGYYLLIGGIGHVGARIALYLYQNGARHIVTTSRSGKAGVLKAATAVRRLFEYLDGFSDLLLQCEAIDATSQMQMQVFTERMEIPLRGCFILTSTLSDGTFASLRDKDFEHSFVSKISVLETLQRTVNISSLDFLVAFSSVSGTFGNAGQSAYDATNTALEYMIEKIPNAFSFICPGLLDSSMLLDHGNLPRTLIPWSISTEEMILWLQDALYRHLHGARFHRYLPALDWGALDSVHGMPKLGAHLVPSPDPWATDLVTLDGDEPGSIRKVVQESLNIPPSDFADNLPLTAYGIDSLSASRISFLLRPFIQISQIQLLADITLNDIFGKLGRPVLSLEGGDPDQTEFHASNSKDGGLRRWLDTMNDLCPTLTPSVADSISASGLNTVVVTGTTGVLGAHVLQELLLRSDVCLDGAGRPLLMRQTHAFSRYGIDTSLLASSKLVLVESDLGSESWGIPSESRDQISSRVTHIIHNAWNINFGAPLVEFDTLIRGTLNLLRLAEVSKASFSFVSTIGVYQGTQLFAPAPERPIDQFPIHLPSGYLQSKWLAERLVQMASDVWGVSSNVIRIGLLTGAANGYWDVSHWLPTLVESGLHVGCLPDGDGIVSWIPVGLAARAILDFHQLSNETVHLVHPRPITWTWLISLIAADLNLVLVPYSEWLARLEYAAKSSFQSGSTTAPNQIAAVKLLDFYRIASHTTNEAQGVVESLGFLPVVVMEKGLHASASLGGATPLTAHDVETWMLYWRSVETFPRLTLD</sequence>
<dbReference type="InterPro" id="IPR057326">
    <property type="entry name" value="KR_dom"/>
</dbReference>
<dbReference type="Gene3D" id="3.30.70.3290">
    <property type="match status" value="1"/>
</dbReference>
<dbReference type="PANTHER" id="PTHR43775">
    <property type="entry name" value="FATTY ACID SYNTHASE"/>
    <property type="match status" value="1"/>
</dbReference>
<dbReference type="InterPro" id="IPR001227">
    <property type="entry name" value="Ac_transferase_dom_sf"/>
</dbReference>
<keyword evidence="7" id="KW-1185">Reference proteome</keyword>
<dbReference type="InterPro" id="IPR049551">
    <property type="entry name" value="PKS_DH_C"/>
</dbReference>
<dbReference type="SUPFAM" id="SSF52151">
    <property type="entry name" value="FabD/lysophospholipase-like"/>
    <property type="match status" value="1"/>
</dbReference>
<dbReference type="Pfam" id="PF00698">
    <property type="entry name" value="Acyl_transf_1"/>
    <property type="match status" value="1"/>
</dbReference>
<keyword evidence="3 6" id="KW-0808">Transferase</keyword>
<dbReference type="InterPro" id="IPR016036">
    <property type="entry name" value="Malonyl_transacylase_ACP-bd"/>
</dbReference>
<dbReference type="InterPro" id="IPR036291">
    <property type="entry name" value="NAD(P)-bd_dom_sf"/>
</dbReference>
<keyword evidence="2" id="KW-0597">Phosphoprotein</keyword>
<feature type="domain" description="PKS/mFAS DH" evidence="5">
    <location>
        <begin position="483"/>
        <end position="765"/>
    </location>
</feature>
<dbReference type="InterPro" id="IPR016035">
    <property type="entry name" value="Acyl_Trfase/lysoPLipase"/>
</dbReference>
<keyword evidence="1" id="KW-0596">Phosphopantetheine</keyword>
<evidence type="ECO:0000256" key="3">
    <source>
        <dbReference type="ARBA" id="ARBA00022679"/>
    </source>
</evidence>
<evidence type="ECO:0000313" key="7">
    <source>
        <dbReference type="Proteomes" id="UP001218218"/>
    </source>
</evidence>
<dbReference type="InterPro" id="IPR049552">
    <property type="entry name" value="PKS_DH_N"/>
</dbReference>
<dbReference type="PANTHER" id="PTHR43775:SF37">
    <property type="entry name" value="SI:DKEY-61P9.11"/>
    <property type="match status" value="1"/>
</dbReference>
<dbReference type="SMART" id="SM00822">
    <property type="entry name" value="PKS_KR"/>
    <property type="match status" value="1"/>
</dbReference>
<dbReference type="SMART" id="SM00827">
    <property type="entry name" value="PKS_AT"/>
    <property type="match status" value="1"/>
</dbReference>
<dbReference type="PROSITE" id="PS52019">
    <property type="entry name" value="PKS_MFAS_DH"/>
    <property type="match status" value="1"/>
</dbReference>
<dbReference type="SUPFAM" id="SSF51735">
    <property type="entry name" value="NAD(P)-binding Rossmann-fold domains"/>
    <property type="match status" value="2"/>
</dbReference>
<dbReference type="Pfam" id="PF07993">
    <property type="entry name" value="NAD_binding_4"/>
    <property type="match status" value="1"/>
</dbReference>
<protein>
    <submittedName>
        <fullName evidence="6">Acyl transferase domain-containing protein</fullName>
    </submittedName>
</protein>
<name>A0AAD7AN26_9AGAR</name>
<dbReference type="GO" id="GO:0004312">
    <property type="term" value="F:fatty acid synthase activity"/>
    <property type="evidence" value="ECO:0007669"/>
    <property type="project" value="TreeGrafter"/>
</dbReference>
<proteinExistence type="predicted"/>
<dbReference type="InterPro" id="IPR050091">
    <property type="entry name" value="PKS_NRPS_Biosynth_Enz"/>
</dbReference>
<evidence type="ECO:0000259" key="5">
    <source>
        <dbReference type="PROSITE" id="PS52019"/>
    </source>
</evidence>
<reference evidence="6" key="1">
    <citation type="submission" date="2023-03" db="EMBL/GenBank/DDBJ databases">
        <title>Massive genome expansion in bonnet fungi (Mycena s.s.) driven by repeated elements and novel gene families across ecological guilds.</title>
        <authorList>
            <consortium name="Lawrence Berkeley National Laboratory"/>
            <person name="Harder C.B."/>
            <person name="Miyauchi S."/>
            <person name="Viragh M."/>
            <person name="Kuo A."/>
            <person name="Thoen E."/>
            <person name="Andreopoulos B."/>
            <person name="Lu D."/>
            <person name="Skrede I."/>
            <person name="Drula E."/>
            <person name="Henrissat B."/>
            <person name="Morin E."/>
            <person name="Kohler A."/>
            <person name="Barry K."/>
            <person name="LaButti K."/>
            <person name="Morin E."/>
            <person name="Salamov A."/>
            <person name="Lipzen A."/>
            <person name="Mereny Z."/>
            <person name="Hegedus B."/>
            <person name="Baldrian P."/>
            <person name="Stursova M."/>
            <person name="Weitz H."/>
            <person name="Taylor A."/>
            <person name="Grigoriev I.V."/>
            <person name="Nagy L.G."/>
            <person name="Martin F."/>
            <person name="Kauserud H."/>
        </authorList>
    </citation>
    <scope>NUCLEOTIDE SEQUENCE</scope>
    <source>
        <strain evidence="6">CBHHK002</strain>
    </source>
</reference>
<accession>A0AAD7AN26</accession>
<dbReference type="Pfam" id="PF08659">
    <property type="entry name" value="KR"/>
    <property type="match status" value="1"/>
</dbReference>
<feature type="region of interest" description="N-terminal hotdog fold" evidence="4">
    <location>
        <begin position="483"/>
        <end position="604"/>
    </location>
</feature>
<dbReference type="Gene3D" id="3.40.366.10">
    <property type="entry name" value="Malonyl-Coenzyme A Acyl Carrier Protein, domain 2"/>
    <property type="match status" value="1"/>
</dbReference>
<dbReference type="EMBL" id="JARIHO010000003">
    <property type="protein sequence ID" value="KAJ7363860.1"/>
    <property type="molecule type" value="Genomic_DNA"/>
</dbReference>
<evidence type="ECO:0000256" key="4">
    <source>
        <dbReference type="PROSITE-ProRule" id="PRU01363"/>
    </source>
</evidence>
<comment type="caution">
    <text evidence="6">The sequence shown here is derived from an EMBL/GenBank/DDBJ whole genome shotgun (WGS) entry which is preliminary data.</text>
</comment>